<evidence type="ECO:0000259" key="3">
    <source>
        <dbReference type="Pfam" id="PF07883"/>
    </source>
</evidence>
<dbReference type="EMBL" id="JACEZU010000003">
    <property type="protein sequence ID" value="MBA5686836.1"/>
    <property type="molecule type" value="Genomic_DNA"/>
</dbReference>
<dbReference type="PANTHER" id="PTHR35848">
    <property type="entry name" value="OXALATE-BINDING PROTEIN"/>
    <property type="match status" value="1"/>
</dbReference>
<evidence type="ECO:0000256" key="2">
    <source>
        <dbReference type="SAM" id="MobiDB-lite"/>
    </source>
</evidence>
<organism evidence="4 5">
    <name type="scientific">Rugamonas apoptosis</name>
    <dbReference type="NCBI Taxonomy" id="2758570"/>
    <lineage>
        <taxon>Bacteria</taxon>
        <taxon>Pseudomonadati</taxon>
        <taxon>Pseudomonadota</taxon>
        <taxon>Betaproteobacteria</taxon>
        <taxon>Burkholderiales</taxon>
        <taxon>Oxalobacteraceae</taxon>
        <taxon>Telluria group</taxon>
        <taxon>Rugamonas</taxon>
    </lineage>
</organism>
<dbReference type="AlphaFoldDB" id="A0A7W2IK10"/>
<feature type="region of interest" description="Disordered" evidence="2">
    <location>
        <begin position="129"/>
        <end position="158"/>
    </location>
</feature>
<evidence type="ECO:0000256" key="1">
    <source>
        <dbReference type="ARBA" id="ARBA00022723"/>
    </source>
</evidence>
<dbReference type="Proteomes" id="UP000573499">
    <property type="component" value="Unassembled WGS sequence"/>
</dbReference>
<dbReference type="GO" id="GO:0046872">
    <property type="term" value="F:metal ion binding"/>
    <property type="evidence" value="ECO:0007669"/>
    <property type="project" value="UniProtKB-KW"/>
</dbReference>
<dbReference type="SUPFAM" id="SSF51182">
    <property type="entry name" value="RmlC-like cupins"/>
    <property type="match status" value="1"/>
</dbReference>
<dbReference type="InterPro" id="IPR013096">
    <property type="entry name" value="Cupin_2"/>
</dbReference>
<proteinExistence type="predicted"/>
<evidence type="ECO:0000313" key="4">
    <source>
        <dbReference type="EMBL" id="MBA5686836.1"/>
    </source>
</evidence>
<dbReference type="Gene3D" id="2.60.120.10">
    <property type="entry name" value="Jelly Rolls"/>
    <property type="match status" value="1"/>
</dbReference>
<dbReference type="InterPro" id="IPR011051">
    <property type="entry name" value="RmlC_Cupin_sf"/>
</dbReference>
<feature type="compositionally biased region" description="Basic and acidic residues" evidence="2">
    <location>
        <begin position="129"/>
        <end position="142"/>
    </location>
</feature>
<dbReference type="RefSeq" id="WP_182152689.1">
    <property type="nucleotide sequence ID" value="NZ_JACEZU010000003.1"/>
</dbReference>
<dbReference type="Pfam" id="PF07883">
    <property type="entry name" value="Cupin_2"/>
    <property type="match status" value="1"/>
</dbReference>
<feature type="region of interest" description="Disordered" evidence="2">
    <location>
        <begin position="1"/>
        <end position="24"/>
    </location>
</feature>
<keyword evidence="1" id="KW-0479">Metal-binding</keyword>
<accession>A0A7W2IK10</accession>
<dbReference type="InterPro" id="IPR014710">
    <property type="entry name" value="RmlC-like_jellyroll"/>
</dbReference>
<keyword evidence="5" id="KW-1185">Reference proteome</keyword>
<name>A0A7W2IK10_9BURK</name>
<dbReference type="PANTHER" id="PTHR35848:SF9">
    <property type="entry name" value="SLL1358 PROTEIN"/>
    <property type="match status" value="1"/>
</dbReference>
<gene>
    <name evidence="4" type="ORF">H3H39_07165</name>
</gene>
<feature type="domain" description="Cupin type-2" evidence="3">
    <location>
        <begin position="41"/>
        <end position="112"/>
    </location>
</feature>
<reference evidence="4 5" key="1">
    <citation type="submission" date="2020-07" db="EMBL/GenBank/DDBJ databases">
        <title>Novel species isolated from subtropical streams in China.</title>
        <authorList>
            <person name="Lu H."/>
        </authorList>
    </citation>
    <scope>NUCLEOTIDE SEQUENCE [LARGE SCALE GENOMIC DNA]</scope>
    <source>
        <strain evidence="4 5">LX47W</strain>
    </source>
</reference>
<protein>
    <submittedName>
        <fullName evidence="4">Cupin domain-containing protein</fullName>
    </submittedName>
</protein>
<dbReference type="CDD" id="cd02224">
    <property type="entry name" value="cupin_SPO2919-like"/>
    <property type="match status" value="1"/>
</dbReference>
<comment type="caution">
    <text evidence="4">The sequence shown here is derived from an EMBL/GenBank/DDBJ whole genome shotgun (WGS) entry which is preliminary data.</text>
</comment>
<dbReference type="InterPro" id="IPR051610">
    <property type="entry name" value="GPI/OXD"/>
</dbReference>
<sequence length="158" mass="17580">MPIIRASQRRVEESETSDPGTMNREEWISEPGGLTQFGTFVQVLAPGTRSSIKHWHKAEDELVLVLEGQVTVVEGDAEHLLGPGDAATFPQGSPVGHYLWNRTASPVTCIVVGTRAPIDQITYPDHDRVMHRDRSQPDDRWTDLSGNPATNPYARWLP</sequence>
<evidence type="ECO:0000313" key="5">
    <source>
        <dbReference type="Proteomes" id="UP000573499"/>
    </source>
</evidence>